<sequence>MKIGLIGVDSKKFPNLALMKISAFHKSKGDSVEFVNHFYNYDIVYKSKVFVFTDDNNFKVNTKQFFKGGTGYYNTDKKAFKNVLPKEIEHVKPDYNLYHFEKYKDCAFGFLTRGCPNHCKFCIVPEKEGAIKPYADIDEFLDGRKKVIFLDNNVLACKHGLEQIKKLVDKEIKVDFNQGLNAKMIAENSDIAKLLSKLKWHKQLRMACDSKGSM</sequence>
<dbReference type="AlphaFoldDB" id="A0A0F8XSZ5"/>
<dbReference type="SFLD" id="SFLDS00029">
    <property type="entry name" value="Radical_SAM"/>
    <property type="match status" value="1"/>
</dbReference>
<proteinExistence type="predicted"/>
<evidence type="ECO:0008006" key="2">
    <source>
        <dbReference type="Google" id="ProtNLM"/>
    </source>
</evidence>
<organism evidence="1">
    <name type="scientific">marine sediment metagenome</name>
    <dbReference type="NCBI Taxonomy" id="412755"/>
    <lineage>
        <taxon>unclassified sequences</taxon>
        <taxon>metagenomes</taxon>
        <taxon>ecological metagenomes</taxon>
    </lineage>
</organism>
<feature type="non-terminal residue" evidence="1">
    <location>
        <position position="214"/>
    </location>
</feature>
<gene>
    <name evidence="1" type="ORF">LCGC14_2906070</name>
</gene>
<dbReference type="GO" id="GO:0051536">
    <property type="term" value="F:iron-sulfur cluster binding"/>
    <property type="evidence" value="ECO:0007669"/>
    <property type="project" value="InterPro"/>
</dbReference>
<comment type="caution">
    <text evidence="1">The sequence shown here is derived from an EMBL/GenBank/DDBJ whole genome shotgun (WGS) entry which is preliminary data.</text>
</comment>
<dbReference type="GO" id="GO:0003824">
    <property type="term" value="F:catalytic activity"/>
    <property type="evidence" value="ECO:0007669"/>
    <property type="project" value="InterPro"/>
</dbReference>
<dbReference type="EMBL" id="LAZR01057356">
    <property type="protein sequence ID" value="KKK72222.1"/>
    <property type="molecule type" value="Genomic_DNA"/>
</dbReference>
<dbReference type="InterPro" id="IPR058240">
    <property type="entry name" value="rSAM_sf"/>
</dbReference>
<accession>A0A0F8XSZ5</accession>
<reference evidence="1" key="1">
    <citation type="journal article" date="2015" name="Nature">
        <title>Complex archaea that bridge the gap between prokaryotes and eukaryotes.</title>
        <authorList>
            <person name="Spang A."/>
            <person name="Saw J.H."/>
            <person name="Jorgensen S.L."/>
            <person name="Zaremba-Niedzwiedzka K."/>
            <person name="Martijn J."/>
            <person name="Lind A.E."/>
            <person name="van Eijk R."/>
            <person name="Schleper C."/>
            <person name="Guy L."/>
            <person name="Ettema T.J."/>
        </authorList>
    </citation>
    <scope>NUCLEOTIDE SEQUENCE</scope>
</reference>
<evidence type="ECO:0000313" key="1">
    <source>
        <dbReference type="EMBL" id="KKK72222.1"/>
    </source>
</evidence>
<name>A0A0F8XSZ5_9ZZZZ</name>
<protein>
    <recommendedName>
        <fullName evidence="2">Radical SAM core domain-containing protein</fullName>
    </recommendedName>
</protein>
<dbReference type="SUPFAM" id="SSF102114">
    <property type="entry name" value="Radical SAM enzymes"/>
    <property type="match status" value="1"/>
</dbReference>
<dbReference type="InterPro" id="IPR007197">
    <property type="entry name" value="rSAM"/>
</dbReference>